<reference evidence="2" key="1">
    <citation type="journal article" date="2022" name="bioRxiv">
        <title>Sequencing and chromosome-scale assembly of the giantPleurodeles waltlgenome.</title>
        <authorList>
            <person name="Brown T."/>
            <person name="Elewa A."/>
            <person name="Iarovenko S."/>
            <person name="Subramanian E."/>
            <person name="Araus A.J."/>
            <person name="Petzold A."/>
            <person name="Susuki M."/>
            <person name="Suzuki K.-i.T."/>
            <person name="Hayashi T."/>
            <person name="Toyoda A."/>
            <person name="Oliveira C."/>
            <person name="Osipova E."/>
            <person name="Leigh N.D."/>
            <person name="Simon A."/>
            <person name="Yun M.H."/>
        </authorList>
    </citation>
    <scope>NUCLEOTIDE SEQUENCE</scope>
    <source>
        <strain evidence="2">20211129_DDA</strain>
        <tissue evidence="2">Liver</tissue>
    </source>
</reference>
<feature type="compositionally biased region" description="Polar residues" evidence="1">
    <location>
        <begin position="99"/>
        <end position="133"/>
    </location>
</feature>
<organism evidence="2 3">
    <name type="scientific">Pleurodeles waltl</name>
    <name type="common">Iberian ribbed newt</name>
    <dbReference type="NCBI Taxonomy" id="8319"/>
    <lineage>
        <taxon>Eukaryota</taxon>
        <taxon>Metazoa</taxon>
        <taxon>Chordata</taxon>
        <taxon>Craniata</taxon>
        <taxon>Vertebrata</taxon>
        <taxon>Euteleostomi</taxon>
        <taxon>Amphibia</taxon>
        <taxon>Batrachia</taxon>
        <taxon>Caudata</taxon>
        <taxon>Salamandroidea</taxon>
        <taxon>Salamandridae</taxon>
        <taxon>Pleurodelinae</taxon>
        <taxon>Pleurodeles</taxon>
    </lineage>
</organism>
<dbReference type="EMBL" id="JANPWB010000011">
    <property type="protein sequence ID" value="KAJ1125935.1"/>
    <property type="molecule type" value="Genomic_DNA"/>
</dbReference>
<sequence>MVQATKTQGNRDIGRTAVLRGYDRHRERTLQEALAKILGAYQQSQDTMGQILNNMQENKRLQEEHLQEIRENFQAPNTTMISIAGVLADMANIKRESTAHQCAPTSSQSIDEPSTSAAASDQEATPQDPQATSIPPPAEGEPPANVPCDTYRSQRHLPRPPPGNDSPDCPP</sequence>
<dbReference type="AlphaFoldDB" id="A0AAV7PFR0"/>
<comment type="caution">
    <text evidence="2">The sequence shown here is derived from an EMBL/GenBank/DDBJ whole genome shotgun (WGS) entry which is preliminary data.</text>
</comment>
<protein>
    <submittedName>
        <fullName evidence="2">Uncharacterized protein</fullName>
    </submittedName>
</protein>
<evidence type="ECO:0000313" key="3">
    <source>
        <dbReference type="Proteomes" id="UP001066276"/>
    </source>
</evidence>
<feature type="region of interest" description="Disordered" evidence="1">
    <location>
        <begin position="97"/>
        <end position="171"/>
    </location>
</feature>
<name>A0AAV7PFR0_PLEWA</name>
<evidence type="ECO:0000256" key="1">
    <source>
        <dbReference type="SAM" id="MobiDB-lite"/>
    </source>
</evidence>
<proteinExistence type="predicted"/>
<evidence type="ECO:0000313" key="2">
    <source>
        <dbReference type="EMBL" id="KAJ1125935.1"/>
    </source>
</evidence>
<dbReference type="Proteomes" id="UP001066276">
    <property type="component" value="Chromosome 7"/>
</dbReference>
<keyword evidence="3" id="KW-1185">Reference proteome</keyword>
<gene>
    <name evidence="2" type="ORF">NDU88_004348</name>
</gene>
<accession>A0AAV7PFR0</accession>
<feature type="compositionally biased region" description="Pro residues" evidence="1">
    <location>
        <begin position="159"/>
        <end position="171"/>
    </location>
</feature>